<evidence type="ECO:0000256" key="1">
    <source>
        <dbReference type="ARBA" id="ARBA00007689"/>
    </source>
</evidence>
<evidence type="ECO:0000313" key="3">
    <source>
        <dbReference type="EMBL" id="AUH32635.1"/>
    </source>
</evidence>
<dbReference type="Gene3D" id="3.30.70.1060">
    <property type="entry name" value="Dimeric alpha+beta barrel"/>
    <property type="match status" value="1"/>
</dbReference>
<dbReference type="Pfam" id="PF03795">
    <property type="entry name" value="YCII"/>
    <property type="match status" value="1"/>
</dbReference>
<dbReference type="SUPFAM" id="SSF54909">
    <property type="entry name" value="Dimeric alpha+beta barrel"/>
    <property type="match status" value="1"/>
</dbReference>
<protein>
    <recommendedName>
        <fullName evidence="2">YCII-related domain-containing protein</fullName>
    </recommendedName>
</protein>
<comment type="similarity">
    <text evidence="1">Belongs to the YciI family.</text>
</comment>
<dbReference type="InterPro" id="IPR011008">
    <property type="entry name" value="Dimeric_a/b-barrel"/>
</dbReference>
<dbReference type="AlphaFoldDB" id="A0A2K9EM15"/>
<feature type="domain" description="YCII-related" evidence="2">
    <location>
        <begin position="5"/>
        <end position="89"/>
    </location>
</feature>
<dbReference type="EMBL" id="CP025408">
    <property type="protein sequence ID" value="AUH32635.1"/>
    <property type="molecule type" value="Genomic_DNA"/>
</dbReference>
<dbReference type="InterPro" id="IPR005545">
    <property type="entry name" value="YCII"/>
</dbReference>
<organism evidence="3 4">
    <name type="scientific">Paracoccus tegillarcae</name>
    <dbReference type="NCBI Taxonomy" id="1529068"/>
    <lineage>
        <taxon>Bacteria</taxon>
        <taxon>Pseudomonadati</taxon>
        <taxon>Pseudomonadota</taxon>
        <taxon>Alphaproteobacteria</taxon>
        <taxon>Rhodobacterales</taxon>
        <taxon>Paracoccaceae</taxon>
        <taxon>Paracoccus</taxon>
    </lineage>
</organism>
<gene>
    <name evidence="3" type="ORF">CUV01_03885</name>
</gene>
<evidence type="ECO:0000259" key="2">
    <source>
        <dbReference type="Pfam" id="PF03795"/>
    </source>
</evidence>
<dbReference type="KEGG" id="paro:CUV01_03885"/>
<evidence type="ECO:0000313" key="4">
    <source>
        <dbReference type="Proteomes" id="UP000233742"/>
    </source>
</evidence>
<proteinExistence type="inferred from homology"/>
<sequence>MAYFLMRCLHHPDQDAQRDKLRADHRGWVGSGGQGLVSVLIGAALQNENGAANGNFGILQAKTSQDARRFAEGDPFALAGIVRLIEITPLPDGFQAGRITEPMSPLLDL</sequence>
<reference evidence="3 4" key="1">
    <citation type="submission" date="2017-12" db="EMBL/GenBank/DDBJ databases">
        <authorList>
            <person name="Hurst M.R.H."/>
        </authorList>
    </citation>
    <scope>NUCLEOTIDE SEQUENCE [LARGE SCALE GENOMIC DNA]</scope>
    <source>
        <strain evidence="3 4">BM15</strain>
    </source>
</reference>
<dbReference type="RefSeq" id="WP_101459310.1">
    <property type="nucleotide sequence ID" value="NZ_CP025408.1"/>
</dbReference>
<dbReference type="Proteomes" id="UP000233742">
    <property type="component" value="Chromosome"/>
</dbReference>
<name>A0A2K9EM15_9RHOB</name>
<keyword evidence="4" id="KW-1185">Reference proteome</keyword>
<dbReference type="OrthoDB" id="2293521at2"/>
<accession>A0A2K9EM15</accession>